<dbReference type="Gene3D" id="1.25.40.20">
    <property type="entry name" value="Ankyrin repeat-containing domain"/>
    <property type="match status" value="1"/>
</dbReference>
<dbReference type="SUPFAM" id="SSF48403">
    <property type="entry name" value="Ankyrin repeat"/>
    <property type="match status" value="1"/>
</dbReference>
<dbReference type="InterPro" id="IPR044992">
    <property type="entry name" value="ChyE-like"/>
</dbReference>
<feature type="domain" description="Glutamine amidotransferase" evidence="1">
    <location>
        <begin position="64"/>
        <end position="197"/>
    </location>
</feature>
<keyword evidence="2" id="KW-0808">Transferase</keyword>
<dbReference type="AlphaFoldDB" id="A0A0G4PJF3"/>
<name>A0A0G4PJF3_PENC3</name>
<dbReference type="STRING" id="1429867.A0A0G4PJF3"/>
<keyword evidence="2" id="KW-0315">Glutamine amidotransferase</keyword>
<dbReference type="Pfam" id="PF00117">
    <property type="entry name" value="GATase"/>
    <property type="match status" value="1"/>
</dbReference>
<dbReference type="PROSITE" id="PS51273">
    <property type="entry name" value="GATASE_TYPE_1"/>
    <property type="match status" value="1"/>
</dbReference>
<reference evidence="2 3" key="1">
    <citation type="journal article" date="2014" name="Nat. Commun.">
        <title>Multiple recent horizontal transfers of a large genomic region in cheese making fungi.</title>
        <authorList>
            <person name="Cheeseman K."/>
            <person name="Ropars J."/>
            <person name="Renault P."/>
            <person name="Dupont J."/>
            <person name="Gouzy J."/>
            <person name="Branca A."/>
            <person name="Abraham A.L."/>
            <person name="Ceppi M."/>
            <person name="Conseiller E."/>
            <person name="Debuchy R."/>
            <person name="Malagnac F."/>
            <person name="Goarin A."/>
            <person name="Silar P."/>
            <person name="Lacoste S."/>
            <person name="Sallet E."/>
            <person name="Bensimon A."/>
            <person name="Giraud T."/>
            <person name="Brygoo Y."/>
        </authorList>
    </citation>
    <scope>NUCLEOTIDE SEQUENCE [LARGE SCALE GENOMIC DNA]</scope>
    <source>
        <strain evidence="3">FM 013</strain>
    </source>
</reference>
<keyword evidence="3" id="KW-1185">Reference proteome</keyword>
<dbReference type="InterPro" id="IPR017926">
    <property type="entry name" value="GATASE"/>
</dbReference>
<evidence type="ECO:0000313" key="3">
    <source>
        <dbReference type="Proteomes" id="UP000053732"/>
    </source>
</evidence>
<evidence type="ECO:0000259" key="1">
    <source>
        <dbReference type="Pfam" id="PF00117"/>
    </source>
</evidence>
<protein>
    <submittedName>
        <fullName evidence="2">Glutamine amidotransferase class-I, C-terminal</fullName>
    </submittedName>
</protein>
<dbReference type="Gene3D" id="3.40.50.880">
    <property type="match status" value="1"/>
</dbReference>
<accession>A0A0G4PJF3</accession>
<dbReference type="Proteomes" id="UP000053732">
    <property type="component" value="Unassembled WGS sequence"/>
</dbReference>
<evidence type="ECO:0000313" key="2">
    <source>
        <dbReference type="EMBL" id="CRL26313.1"/>
    </source>
</evidence>
<dbReference type="GO" id="GO:0005829">
    <property type="term" value="C:cytosol"/>
    <property type="evidence" value="ECO:0007669"/>
    <property type="project" value="TreeGrafter"/>
</dbReference>
<dbReference type="CDD" id="cd01741">
    <property type="entry name" value="GATase1_1"/>
    <property type="match status" value="1"/>
</dbReference>
<sequence>MRTMRITVIECDSPIDPVRDRLGTYGDMFERLLNAGLRGLKWENKVNLKVIKTSVVDSPVFPSPETYDAILLTGSKWDAFSDSEWIIKLTKYVAKIFKETTKPILGICFGHQIIARALGAPMGRGSKGWEIAVEPIALSQPGWSLFGKETLALHQMHRDIVYEVPAGCVNVGSTPKCQIQGLYMPQRILTVQGHPEHDEFVIRSMINMRHSQGILGEYLAKDGLSRAGNKHDGVVVAQAICKHHDMVESLIEKGADPNLEWQFSIWDHADWLFYSTLVFALYLEHLEIVELLLAKGVHPDKTDFELATKRNHEEAIALLLEFSYDNLPNICYLTFQTTGLSACLI</sequence>
<dbReference type="PANTHER" id="PTHR42695">
    <property type="entry name" value="GLUTAMINE AMIDOTRANSFERASE YLR126C-RELATED"/>
    <property type="match status" value="1"/>
</dbReference>
<dbReference type="GO" id="GO:0016740">
    <property type="term" value="F:transferase activity"/>
    <property type="evidence" value="ECO:0007669"/>
    <property type="project" value="UniProtKB-KW"/>
</dbReference>
<dbReference type="InterPro" id="IPR036770">
    <property type="entry name" value="Ankyrin_rpt-contain_sf"/>
</dbReference>
<proteinExistence type="predicted"/>
<dbReference type="InterPro" id="IPR029062">
    <property type="entry name" value="Class_I_gatase-like"/>
</dbReference>
<dbReference type="SUPFAM" id="SSF52317">
    <property type="entry name" value="Class I glutamine amidotransferase-like"/>
    <property type="match status" value="1"/>
</dbReference>
<organism evidence="2 3">
    <name type="scientific">Penicillium camemberti (strain FM 013)</name>
    <dbReference type="NCBI Taxonomy" id="1429867"/>
    <lineage>
        <taxon>Eukaryota</taxon>
        <taxon>Fungi</taxon>
        <taxon>Dikarya</taxon>
        <taxon>Ascomycota</taxon>
        <taxon>Pezizomycotina</taxon>
        <taxon>Eurotiomycetes</taxon>
        <taxon>Eurotiomycetidae</taxon>
        <taxon>Eurotiales</taxon>
        <taxon>Aspergillaceae</taxon>
        <taxon>Penicillium</taxon>
    </lineage>
</organism>
<dbReference type="EMBL" id="HG793151">
    <property type="protein sequence ID" value="CRL26313.1"/>
    <property type="molecule type" value="Genomic_DNA"/>
</dbReference>
<gene>
    <name evidence="2" type="ORF">PCAMFM013_S018g000006</name>
</gene>
<dbReference type="GO" id="GO:0005634">
    <property type="term" value="C:nucleus"/>
    <property type="evidence" value="ECO:0007669"/>
    <property type="project" value="TreeGrafter"/>
</dbReference>
<dbReference type="PANTHER" id="PTHR42695:SF5">
    <property type="entry name" value="GLUTAMINE AMIDOTRANSFERASE YLR126C-RELATED"/>
    <property type="match status" value="1"/>
</dbReference>